<sequence>MDQVMALRDNGRPPLVTTRTQGLHSSGQARRITRAFLSSLSPPPPAESAESVLLVVSELVTNALRHAQGVTEFRLGAAHGTVTVEVADPSSALPAERAPGSLDEAEQGGFGWPIVRHLASDITIRLRHGQGKIIHAGIPLLDPAV</sequence>
<dbReference type="GO" id="GO:0004674">
    <property type="term" value="F:protein serine/threonine kinase activity"/>
    <property type="evidence" value="ECO:0007669"/>
    <property type="project" value="UniProtKB-KW"/>
</dbReference>
<reference evidence="4 5" key="1">
    <citation type="submission" date="2019-06" db="EMBL/GenBank/DDBJ databases">
        <title>Whole genome shotgun sequence of Streptomyces cacaoi subsp. cacaoi NBRC 12748.</title>
        <authorList>
            <person name="Hosoyama A."/>
            <person name="Uohara A."/>
            <person name="Ohji S."/>
            <person name="Ichikawa N."/>
        </authorList>
    </citation>
    <scope>NUCLEOTIDE SEQUENCE [LARGE SCALE GENOMIC DNA]</scope>
    <source>
        <strain evidence="4 5">NBRC 12748</strain>
    </source>
</reference>
<dbReference type="CDD" id="cd16936">
    <property type="entry name" value="HATPase_RsbW-like"/>
    <property type="match status" value="1"/>
</dbReference>
<dbReference type="RefSeq" id="WP_030890306.1">
    <property type="nucleotide sequence ID" value="NZ_BJMM01000001.1"/>
</dbReference>
<dbReference type="InterPro" id="IPR003594">
    <property type="entry name" value="HATPase_dom"/>
</dbReference>
<keyword evidence="1" id="KW-0418">Kinase</keyword>
<dbReference type="PANTHER" id="PTHR35526">
    <property type="entry name" value="ANTI-SIGMA-F FACTOR RSBW-RELATED"/>
    <property type="match status" value="1"/>
</dbReference>
<keyword evidence="4" id="KW-0547">Nucleotide-binding</keyword>
<feature type="domain" description="Histidine kinase/HSP90-like ATPase" evidence="3">
    <location>
        <begin position="28"/>
        <end position="134"/>
    </location>
</feature>
<dbReference type="EMBL" id="BJMM01000001">
    <property type="protein sequence ID" value="GEB47501.1"/>
    <property type="molecule type" value="Genomic_DNA"/>
</dbReference>
<accession>A0A4Y3QQN2</accession>
<organism evidence="4 5">
    <name type="scientific">Streptomyces cacaoi</name>
    <dbReference type="NCBI Taxonomy" id="1898"/>
    <lineage>
        <taxon>Bacteria</taxon>
        <taxon>Bacillati</taxon>
        <taxon>Actinomycetota</taxon>
        <taxon>Actinomycetes</taxon>
        <taxon>Kitasatosporales</taxon>
        <taxon>Streptomycetaceae</taxon>
        <taxon>Streptomyces</taxon>
    </lineage>
</organism>
<keyword evidence="1" id="KW-0723">Serine/threonine-protein kinase</keyword>
<keyword evidence="1" id="KW-0808">Transferase</keyword>
<evidence type="ECO:0000313" key="4">
    <source>
        <dbReference type="EMBL" id="GEB47501.1"/>
    </source>
</evidence>
<keyword evidence="5" id="KW-1185">Reference proteome</keyword>
<proteinExistence type="predicted"/>
<feature type="compositionally biased region" description="Polar residues" evidence="2">
    <location>
        <begin position="17"/>
        <end position="28"/>
    </location>
</feature>
<dbReference type="OrthoDB" id="5184679at2"/>
<dbReference type="GO" id="GO:0005524">
    <property type="term" value="F:ATP binding"/>
    <property type="evidence" value="ECO:0007669"/>
    <property type="project" value="UniProtKB-KW"/>
</dbReference>
<dbReference type="AlphaFoldDB" id="A0A4Y3QQN2"/>
<dbReference type="InterPro" id="IPR050267">
    <property type="entry name" value="Anti-sigma-factor_SerPK"/>
</dbReference>
<keyword evidence="4" id="KW-0067">ATP-binding</keyword>
<dbReference type="SUPFAM" id="SSF55874">
    <property type="entry name" value="ATPase domain of HSP90 chaperone/DNA topoisomerase II/histidine kinase"/>
    <property type="match status" value="1"/>
</dbReference>
<dbReference type="Gene3D" id="3.30.565.10">
    <property type="entry name" value="Histidine kinase-like ATPase, C-terminal domain"/>
    <property type="match status" value="1"/>
</dbReference>
<evidence type="ECO:0000313" key="5">
    <source>
        <dbReference type="Proteomes" id="UP000319210"/>
    </source>
</evidence>
<gene>
    <name evidence="4" type="ORF">SCA03_00520</name>
</gene>
<name>A0A4Y3QQN2_STRCI</name>
<feature type="region of interest" description="Disordered" evidence="2">
    <location>
        <begin position="1"/>
        <end position="28"/>
    </location>
</feature>
<evidence type="ECO:0000256" key="2">
    <source>
        <dbReference type="SAM" id="MobiDB-lite"/>
    </source>
</evidence>
<protein>
    <submittedName>
        <fullName evidence="4">ATP-binding protein</fullName>
    </submittedName>
</protein>
<dbReference type="Proteomes" id="UP000319210">
    <property type="component" value="Unassembled WGS sequence"/>
</dbReference>
<evidence type="ECO:0000256" key="1">
    <source>
        <dbReference type="ARBA" id="ARBA00022527"/>
    </source>
</evidence>
<comment type="caution">
    <text evidence="4">The sequence shown here is derived from an EMBL/GenBank/DDBJ whole genome shotgun (WGS) entry which is preliminary data.</text>
</comment>
<dbReference type="InterPro" id="IPR036890">
    <property type="entry name" value="HATPase_C_sf"/>
</dbReference>
<dbReference type="PANTHER" id="PTHR35526:SF3">
    <property type="entry name" value="ANTI-SIGMA-F FACTOR RSBW"/>
    <property type="match status" value="1"/>
</dbReference>
<evidence type="ECO:0000259" key="3">
    <source>
        <dbReference type="Pfam" id="PF13581"/>
    </source>
</evidence>
<dbReference type="Pfam" id="PF13581">
    <property type="entry name" value="HATPase_c_2"/>
    <property type="match status" value="1"/>
</dbReference>